<evidence type="ECO:0000313" key="8">
    <source>
        <dbReference type="Proteomes" id="UP000318297"/>
    </source>
</evidence>
<dbReference type="PROSITE" id="PS50977">
    <property type="entry name" value="HTH_TETR_2"/>
    <property type="match status" value="1"/>
</dbReference>
<comment type="caution">
    <text evidence="7">The sequence shown here is derived from an EMBL/GenBank/DDBJ whole genome shotgun (WGS) entry which is preliminary data.</text>
</comment>
<gene>
    <name evidence="7" type="ORF">BKA23_2775</name>
</gene>
<sequence>MSVTTPYAPPTEQGLSGRRRVSTDQEHRRHDLAVAAVETWSEHGYAHVSVRNVAKRTRFSHGMVHYYFASKDELVAECVEIARQGTQIDAGGAIEAASDVAGVTAALTDALCASLAESANLHRIRYDLRNQSLFDEELREHSEMLQKPWEDALARMHARLAELGADESIPAWIMDAQIDGMFQRAVRKQTIGDSNVSDELKNDLQSVLPVK</sequence>
<dbReference type="InterPro" id="IPR050109">
    <property type="entry name" value="HTH-type_TetR-like_transc_reg"/>
</dbReference>
<dbReference type="PRINTS" id="PR00455">
    <property type="entry name" value="HTHTETR"/>
</dbReference>
<dbReference type="RefSeq" id="WP_170226526.1">
    <property type="nucleotide sequence ID" value="NZ_VIVQ01000002.1"/>
</dbReference>
<name>A0A561E474_9MICO</name>
<feature type="region of interest" description="Disordered" evidence="5">
    <location>
        <begin position="1"/>
        <end position="27"/>
    </location>
</feature>
<dbReference type="Gene3D" id="1.10.357.10">
    <property type="entry name" value="Tetracycline Repressor, domain 2"/>
    <property type="match status" value="1"/>
</dbReference>
<feature type="domain" description="HTH tetR-type" evidence="6">
    <location>
        <begin position="26"/>
        <end position="86"/>
    </location>
</feature>
<dbReference type="InterPro" id="IPR009057">
    <property type="entry name" value="Homeodomain-like_sf"/>
</dbReference>
<evidence type="ECO:0000313" key="7">
    <source>
        <dbReference type="EMBL" id="TWE10414.1"/>
    </source>
</evidence>
<organism evidence="7 8">
    <name type="scientific">Rudaeicoccus suwonensis</name>
    <dbReference type="NCBI Taxonomy" id="657409"/>
    <lineage>
        <taxon>Bacteria</taxon>
        <taxon>Bacillati</taxon>
        <taxon>Actinomycetota</taxon>
        <taxon>Actinomycetes</taxon>
        <taxon>Micrococcales</taxon>
        <taxon>Dermacoccaceae</taxon>
        <taxon>Rudaeicoccus</taxon>
    </lineage>
</organism>
<keyword evidence="8" id="KW-1185">Reference proteome</keyword>
<keyword evidence="3" id="KW-0804">Transcription</keyword>
<keyword evidence="1" id="KW-0805">Transcription regulation</keyword>
<evidence type="ECO:0000256" key="5">
    <source>
        <dbReference type="SAM" id="MobiDB-lite"/>
    </source>
</evidence>
<feature type="DNA-binding region" description="H-T-H motif" evidence="4">
    <location>
        <begin position="49"/>
        <end position="68"/>
    </location>
</feature>
<evidence type="ECO:0000259" key="6">
    <source>
        <dbReference type="PROSITE" id="PS50977"/>
    </source>
</evidence>
<dbReference type="PANTHER" id="PTHR30055">
    <property type="entry name" value="HTH-TYPE TRANSCRIPTIONAL REGULATOR RUTR"/>
    <property type="match status" value="1"/>
</dbReference>
<dbReference type="EMBL" id="VIVQ01000002">
    <property type="protein sequence ID" value="TWE10414.1"/>
    <property type="molecule type" value="Genomic_DNA"/>
</dbReference>
<dbReference type="Proteomes" id="UP000318297">
    <property type="component" value="Unassembled WGS sequence"/>
</dbReference>
<dbReference type="GO" id="GO:0000976">
    <property type="term" value="F:transcription cis-regulatory region binding"/>
    <property type="evidence" value="ECO:0007669"/>
    <property type="project" value="TreeGrafter"/>
</dbReference>
<evidence type="ECO:0000256" key="1">
    <source>
        <dbReference type="ARBA" id="ARBA00023015"/>
    </source>
</evidence>
<dbReference type="Pfam" id="PF00440">
    <property type="entry name" value="TetR_N"/>
    <property type="match status" value="1"/>
</dbReference>
<evidence type="ECO:0000256" key="4">
    <source>
        <dbReference type="PROSITE-ProRule" id="PRU00335"/>
    </source>
</evidence>
<keyword evidence="2 4" id="KW-0238">DNA-binding</keyword>
<evidence type="ECO:0000256" key="2">
    <source>
        <dbReference type="ARBA" id="ARBA00023125"/>
    </source>
</evidence>
<dbReference type="InterPro" id="IPR001647">
    <property type="entry name" value="HTH_TetR"/>
</dbReference>
<dbReference type="AlphaFoldDB" id="A0A561E474"/>
<dbReference type="PANTHER" id="PTHR30055:SF234">
    <property type="entry name" value="HTH-TYPE TRANSCRIPTIONAL REGULATOR BETI"/>
    <property type="match status" value="1"/>
</dbReference>
<accession>A0A561E474</accession>
<evidence type="ECO:0000256" key="3">
    <source>
        <dbReference type="ARBA" id="ARBA00023163"/>
    </source>
</evidence>
<protein>
    <submittedName>
        <fullName evidence="7">TetR family transcriptional regulator</fullName>
    </submittedName>
</protein>
<reference evidence="7 8" key="1">
    <citation type="submission" date="2019-06" db="EMBL/GenBank/DDBJ databases">
        <title>Sequencing the genomes of 1000 actinobacteria strains.</title>
        <authorList>
            <person name="Klenk H.-P."/>
        </authorList>
    </citation>
    <scope>NUCLEOTIDE SEQUENCE [LARGE SCALE GENOMIC DNA]</scope>
    <source>
        <strain evidence="7 8">DSM 19560</strain>
    </source>
</reference>
<dbReference type="SUPFAM" id="SSF46689">
    <property type="entry name" value="Homeodomain-like"/>
    <property type="match status" value="1"/>
</dbReference>
<dbReference type="GO" id="GO:0003700">
    <property type="term" value="F:DNA-binding transcription factor activity"/>
    <property type="evidence" value="ECO:0007669"/>
    <property type="project" value="TreeGrafter"/>
</dbReference>
<proteinExistence type="predicted"/>